<protein>
    <recommendedName>
        <fullName evidence="6">AAA+ ATPase domain-containing protein</fullName>
    </recommendedName>
</protein>
<gene>
    <name evidence="4" type="ORF">CANCADRAFT_2747</name>
</gene>
<accession>A0A1E4TGZ8</accession>
<dbReference type="InterPro" id="IPR027417">
    <property type="entry name" value="P-loop_NTPase"/>
</dbReference>
<dbReference type="EMBL" id="KV453842">
    <property type="protein sequence ID" value="ODV91026.1"/>
    <property type="molecule type" value="Genomic_DNA"/>
</dbReference>
<dbReference type="Pfam" id="PF03969">
    <property type="entry name" value="AFG1_ATPase"/>
    <property type="match status" value="1"/>
</dbReference>
<dbReference type="Proteomes" id="UP000095023">
    <property type="component" value="Unassembled WGS sequence"/>
</dbReference>
<dbReference type="SUPFAM" id="SSF52540">
    <property type="entry name" value="P-loop containing nucleoside triphosphate hydrolases"/>
    <property type="match status" value="1"/>
</dbReference>
<dbReference type="GO" id="GO:0016887">
    <property type="term" value="F:ATP hydrolysis activity"/>
    <property type="evidence" value="ECO:0007669"/>
    <property type="project" value="InterPro"/>
</dbReference>
<dbReference type="GO" id="GO:0005524">
    <property type="term" value="F:ATP binding"/>
    <property type="evidence" value="ECO:0007669"/>
    <property type="project" value="UniProtKB-KW"/>
</dbReference>
<organism evidence="4 5">
    <name type="scientific">Tortispora caseinolytica NRRL Y-17796</name>
    <dbReference type="NCBI Taxonomy" id="767744"/>
    <lineage>
        <taxon>Eukaryota</taxon>
        <taxon>Fungi</taxon>
        <taxon>Dikarya</taxon>
        <taxon>Ascomycota</taxon>
        <taxon>Saccharomycotina</taxon>
        <taxon>Trigonopsidomycetes</taxon>
        <taxon>Trigonopsidales</taxon>
        <taxon>Trigonopsidaceae</taxon>
        <taxon>Tortispora</taxon>
    </lineage>
</organism>
<comment type="similarity">
    <text evidence="1">Belongs to the AFG1 ATPase family.</text>
</comment>
<dbReference type="GO" id="GO:0034599">
    <property type="term" value="P:cellular response to oxidative stress"/>
    <property type="evidence" value="ECO:0007669"/>
    <property type="project" value="EnsemblFungi"/>
</dbReference>
<evidence type="ECO:0008006" key="6">
    <source>
        <dbReference type="Google" id="ProtNLM"/>
    </source>
</evidence>
<keyword evidence="2" id="KW-0547">Nucleotide-binding</keyword>
<name>A0A1E4TGZ8_9ASCO</name>
<keyword evidence="5" id="KW-1185">Reference proteome</keyword>
<evidence type="ECO:0000313" key="5">
    <source>
        <dbReference type="Proteomes" id="UP000095023"/>
    </source>
</evidence>
<evidence type="ECO:0000313" key="4">
    <source>
        <dbReference type="EMBL" id="ODV91026.1"/>
    </source>
</evidence>
<evidence type="ECO:0000256" key="1">
    <source>
        <dbReference type="ARBA" id="ARBA00010322"/>
    </source>
</evidence>
<proteinExistence type="inferred from homology"/>
<reference evidence="5" key="1">
    <citation type="submission" date="2016-02" db="EMBL/GenBank/DDBJ databases">
        <title>Comparative genomics of biotechnologically important yeasts.</title>
        <authorList>
            <consortium name="DOE Joint Genome Institute"/>
            <person name="Riley R."/>
            <person name="Haridas S."/>
            <person name="Wolfe K.H."/>
            <person name="Lopes M.R."/>
            <person name="Hittinger C.T."/>
            <person name="Goker M."/>
            <person name="Salamov A."/>
            <person name="Wisecaver J."/>
            <person name="Long T.M."/>
            <person name="Aerts A.L."/>
            <person name="Barry K."/>
            <person name="Choi C."/>
            <person name="Clum A."/>
            <person name="Coughlan A.Y."/>
            <person name="Deshpande S."/>
            <person name="Douglass A.P."/>
            <person name="Hanson S.J."/>
            <person name="Klenk H.-P."/>
            <person name="Labutti K."/>
            <person name="Lapidus A."/>
            <person name="Lindquist E."/>
            <person name="Lipzen A."/>
            <person name="Meier-Kolthoff J.P."/>
            <person name="Ohm R.A."/>
            <person name="Otillar R.P."/>
            <person name="Pangilinan J."/>
            <person name="Peng Y."/>
            <person name="Rokas A."/>
            <person name="Rosa C.A."/>
            <person name="Scheuner C."/>
            <person name="Sibirny A.A."/>
            <person name="Slot J.C."/>
            <person name="Stielow J.B."/>
            <person name="Sun H."/>
            <person name="Kurtzman C.P."/>
            <person name="Blackwell M."/>
            <person name="Jeffries T.W."/>
            <person name="Grigoriev I.V."/>
        </authorList>
    </citation>
    <scope>NUCLEOTIDE SEQUENCE [LARGE SCALE GENOMIC DNA]</scope>
    <source>
        <strain evidence="5">NRRL Y-17796</strain>
    </source>
</reference>
<evidence type="ECO:0000256" key="2">
    <source>
        <dbReference type="ARBA" id="ARBA00022741"/>
    </source>
</evidence>
<dbReference type="PANTHER" id="PTHR12169:SF6">
    <property type="entry name" value="AFG1-LIKE ATPASE"/>
    <property type="match status" value="1"/>
</dbReference>
<dbReference type="InterPro" id="IPR005654">
    <property type="entry name" value="ATPase_AFG1-like"/>
</dbReference>
<sequence length="434" mass="49427">MHIRQVIKRFISSVNSNCGPLSLYDLKVKDGKLRNDDFQRGVVAEMESLYHTIEKYNPPPVELPSLSSLQPKKGIFSFLAPKPKPFDLSKTPKGIYLYGDVGCGKTMLMDLFYDTIPAHLTKKRIHFHSFMQNVHHRIHDLHIKYGNDLNAIPHIGATLAEESTVLCFDEFQVTDVADAMLLRFLLESLIHNGVVLFMTSNRSPDDLYLNGVQRQSFIPCIELLKERTKVINLDSPTDYRKIPRPTSNVYFTSLSDKKAAQKHVDDWFAYFADPKDPQPHPDTLTVWGRTIAVPRASGSAVAQFSFKDLCEQPMSSADYLAITQHYKAMIITDIPILTINQKDFARRFITLIDAIYENKVKLVCTSATTFDELFVSEGRSEEDEAHLLEMAAELDIPPELMKSSNFFTGDEEIFAFARAYSRLVQMSSQEWLNN</sequence>
<keyword evidence="3" id="KW-0067">ATP-binding</keyword>
<dbReference type="NCBIfam" id="NF040713">
    <property type="entry name" value="ZapE"/>
    <property type="match status" value="1"/>
</dbReference>
<evidence type="ECO:0000256" key="3">
    <source>
        <dbReference type="ARBA" id="ARBA00022840"/>
    </source>
</evidence>
<dbReference type="GO" id="GO:0141164">
    <property type="term" value="P:mitochondrial protein quality control"/>
    <property type="evidence" value="ECO:0007669"/>
    <property type="project" value="EnsemblFungi"/>
</dbReference>
<dbReference type="OrthoDB" id="548867at2759"/>
<dbReference type="GO" id="GO:0005743">
    <property type="term" value="C:mitochondrial inner membrane"/>
    <property type="evidence" value="ECO:0007669"/>
    <property type="project" value="EnsemblFungi"/>
</dbReference>
<dbReference type="PANTHER" id="PTHR12169">
    <property type="entry name" value="ATPASE N2B"/>
    <property type="match status" value="1"/>
</dbReference>
<dbReference type="Gene3D" id="3.40.50.300">
    <property type="entry name" value="P-loop containing nucleotide triphosphate hydrolases"/>
    <property type="match status" value="1"/>
</dbReference>
<dbReference type="AlphaFoldDB" id="A0A1E4TGZ8"/>